<evidence type="ECO:0000313" key="2">
    <source>
        <dbReference type="Proteomes" id="UP000003113"/>
    </source>
</evidence>
<dbReference type="EMBL" id="AGUF01000057">
    <property type="protein sequence ID" value="EHK64810.1"/>
    <property type="molecule type" value="Genomic_DNA"/>
</dbReference>
<dbReference type="AlphaFoldDB" id="H0FA03"/>
<accession>H0FA03</accession>
<proteinExistence type="predicted"/>
<dbReference type="STRING" id="477184.KYC_18405"/>
<sequence>MLLVLCGLILAVILAVKKAGLSDWAAWVQALGSIGAIWWAYHSAEKQFERELDRRREDQDNQKEAARQEQSAQLEVIVAIAVDCMEALIEFQNYAHSHIDGKRFQLRTARLEDAQYALRGVMVRPMLSGTATPILDLQRSVSRTLRDADRYYGKSKRPDDDMQDVIYGRALRAMRDAEKISGFEDAWRTRQQESIWPAKLLSPPYRGDGIK</sequence>
<gene>
    <name evidence="1" type="ORF">KYC_18405</name>
</gene>
<comment type="caution">
    <text evidence="1">The sequence shown here is derived from an EMBL/GenBank/DDBJ whole genome shotgun (WGS) entry which is preliminary data.</text>
</comment>
<evidence type="ECO:0000313" key="1">
    <source>
        <dbReference type="EMBL" id="EHK64810.1"/>
    </source>
</evidence>
<reference evidence="1 2" key="1">
    <citation type="journal article" date="2012" name="J. Bacteriol.">
        <title>Genome sequence of the highly efficient arsenite-oxidizing bacterium Achromobacter arsenitoxydans SY8.</title>
        <authorList>
            <person name="Li X."/>
            <person name="Hu Y."/>
            <person name="Gong J."/>
            <person name="Lin Y."/>
            <person name="Johnstone L."/>
            <person name="Rensing C."/>
            <person name="Wang G."/>
        </authorList>
    </citation>
    <scope>NUCLEOTIDE SEQUENCE [LARGE SCALE GENOMIC DNA]</scope>
    <source>
        <strain evidence="1 2">SY8</strain>
    </source>
</reference>
<keyword evidence="2" id="KW-1185">Reference proteome</keyword>
<organism evidence="1 2">
    <name type="scientific">Achromobacter arsenitoxydans SY8</name>
    <dbReference type="NCBI Taxonomy" id="477184"/>
    <lineage>
        <taxon>Bacteria</taxon>
        <taxon>Pseudomonadati</taxon>
        <taxon>Pseudomonadota</taxon>
        <taxon>Betaproteobacteria</taxon>
        <taxon>Burkholderiales</taxon>
        <taxon>Alcaligenaceae</taxon>
        <taxon>Achromobacter</taxon>
    </lineage>
</organism>
<name>H0FA03_9BURK</name>
<protein>
    <submittedName>
        <fullName evidence="1">Uncharacterized protein</fullName>
    </submittedName>
</protein>
<dbReference type="PATRIC" id="fig|477184.5.peg.3616"/>
<dbReference type="Proteomes" id="UP000003113">
    <property type="component" value="Unassembled WGS sequence"/>
</dbReference>